<evidence type="ECO:0000256" key="9">
    <source>
        <dbReference type="ARBA" id="ARBA00022723"/>
    </source>
</evidence>
<comment type="caution">
    <text evidence="27">The sequence shown here is derived from an EMBL/GenBank/DDBJ whole genome shotgun (WGS) entry which is preliminary data.</text>
</comment>
<evidence type="ECO:0000256" key="20">
    <source>
        <dbReference type="ARBA" id="ARBA00023295"/>
    </source>
</evidence>
<dbReference type="GO" id="GO:0004650">
    <property type="term" value="F:polygalacturonase activity"/>
    <property type="evidence" value="ECO:0007669"/>
    <property type="project" value="InterPro"/>
</dbReference>
<dbReference type="Pfam" id="PF00295">
    <property type="entry name" value="Glyco_hydro_28"/>
    <property type="match status" value="1"/>
</dbReference>
<keyword evidence="6" id="KW-0964">Secreted</keyword>
<dbReference type="STRING" id="708197.A0A166SA52"/>
<keyword evidence="21" id="KW-0961">Cell wall biogenesis/degradation</keyword>
<evidence type="ECO:0000256" key="3">
    <source>
        <dbReference type="ARBA" id="ARBA00004613"/>
    </source>
</evidence>
<dbReference type="GO" id="GO:0047911">
    <property type="term" value="F:galacturan 1,4-alpha-galacturonidase activity"/>
    <property type="evidence" value="ECO:0007669"/>
    <property type="project" value="UniProtKB-EC"/>
</dbReference>
<evidence type="ECO:0000256" key="24">
    <source>
        <dbReference type="PIRSR" id="PIRSR602401-1"/>
    </source>
</evidence>
<keyword evidence="15 24" id="KW-0408">Iron</keyword>
<dbReference type="GO" id="GO:0004497">
    <property type="term" value="F:monooxygenase activity"/>
    <property type="evidence" value="ECO:0007669"/>
    <property type="project" value="UniProtKB-KW"/>
</dbReference>
<gene>
    <name evidence="27" type="ORF">CT0861_07109</name>
</gene>
<evidence type="ECO:0000256" key="19">
    <source>
        <dbReference type="ARBA" id="ARBA00023180"/>
    </source>
</evidence>
<dbReference type="AlphaFoldDB" id="A0A166SA52"/>
<comment type="subcellular location">
    <subcellularLocation>
        <location evidence="2">Membrane</location>
        <topology evidence="2">Single-pass membrane protein</topology>
    </subcellularLocation>
    <subcellularLocation>
        <location evidence="3">Secreted</location>
    </subcellularLocation>
</comment>
<reference evidence="27 28" key="1">
    <citation type="submission" date="2015-06" db="EMBL/GenBank/DDBJ databases">
        <title>Survival trade-offs in plant roots during colonization by closely related pathogenic and mutualistic fungi.</title>
        <authorList>
            <person name="Hacquard S."/>
            <person name="Kracher B."/>
            <person name="Hiruma K."/>
            <person name="Weinman A."/>
            <person name="Muench P."/>
            <person name="Garrido Oter R."/>
            <person name="Ver Loren van Themaat E."/>
            <person name="Dallerey J.-F."/>
            <person name="Damm U."/>
            <person name="Henrissat B."/>
            <person name="Lespinet O."/>
            <person name="Thon M."/>
            <person name="Kemen E."/>
            <person name="McHardy A.C."/>
            <person name="Schulze-Lefert P."/>
            <person name="O'Connell R.J."/>
        </authorList>
    </citation>
    <scope>NUCLEOTIDE SEQUENCE [LARGE SCALE GENOMIC DNA]</scope>
    <source>
        <strain evidence="27 28">0861</strain>
    </source>
</reference>
<dbReference type="InterPro" id="IPR017972">
    <property type="entry name" value="Cyt_P450_CS"/>
</dbReference>
<evidence type="ECO:0000256" key="1">
    <source>
        <dbReference type="ARBA" id="ARBA00001971"/>
    </source>
</evidence>
<dbReference type="Proteomes" id="UP000076552">
    <property type="component" value="Unassembled WGS sequence"/>
</dbReference>
<dbReference type="GO" id="GO:0005576">
    <property type="term" value="C:extracellular region"/>
    <property type="evidence" value="ECO:0007669"/>
    <property type="project" value="UniProtKB-SubCell"/>
</dbReference>
<keyword evidence="28" id="KW-1185">Reference proteome</keyword>
<dbReference type="GO" id="GO:0071555">
    <property type="term" value="P:cell wall organization"/>
    <property type="evidence" value="ECO:0007669"/>
    <property type="project" value="UniProtKB-KW"/>
</dbReference>
<keyword evidence="13" id="KW-1133">Transmembrane helix</keyword>
<evidence type="ECO:0000256" key="11">
    <source>
        <dbReference type="ARBA" id="ARBA00022737"/>
    </source>
</evidence>
<dbReference type="PROSITE" id="PS00502">
    <property type="entry name" value="POLYGALACTURONASE"/>
    <property type="match status" value="1"/>
</dbReference>
<dbReference type="Gene3D" id="1.10.630.10">
    <property type="entry name" value="Cytochrome P450"/>
    <property type="match status" value="1"/>
</dbReference>
<evidence type="ECO:0000256" key="6">
    <source>
        <dbReference type="ARBA" id="ARBA00022525"/>
    </source>
</evidence>
<evidence type="ECO:0000256" key="13">
    <source>
        <dbReference type="ARBA" id="ARBA00022989"/>
    </source>
</evidence>
<dbReference type="InterPro" id="IPR012334">
    <property type="entry name" value="Pectin_lyas_fold"/>
</dbReference>
<dbReference type="PRINTS" id="PR00385">
    <property type="entry name" value="P450"/>
</dbReference>
<dbReference type="Pfam" id="PF00067">
    <property type="entry name" value="p450"/>
    <property type="match status" value="1"/>
</dbReference>
<name>A0A166SA52_9PEZI</name>
<keyword evidence="12 26" id="KW-0378">Hydrolase</keyword>
<dbReference type="PANTHER" id="PTHR31736:SF14">
    <property type="entry name" value="EXOPOLYGALACTURONASE X-1-RELATED"/>
    <property type="match status" value="1"/>
</dbReference>
<evidence type="ECO:0000256" key="18">
    <source>
        <dbReference type="ARBA" id="ARBA00023157"/>
    </source>
</evidence>
<dbReference type="InterPro" id="IPR002401">
    <property type="entry name" value="Cyt_P450_E_grp-I"/>
</dbReference>
<evidence type="ECO:0000256" key="26">
    <source>
        <dbReference type="RuleBase" id="RU361169"/>
    </source>
</evidence>
<evidence type="ECO:0000313" key="27">
    <source>
        <dbReference type="EMBL" id="KZL70451.1"/>
    </source>
</evidence>
<evidence type="ECO:0000256" key="23">
    <source>
        <dbReference type="ARBA" id="ARBA00048766"/>
    </source>
</evidence>
<dbReference type="GO" id="GO:0005506">
    <property type="term" value="F:iron ion binding"/>
    <property type="evidence" value="ECO:0007669"/>
    <property type="project" value="InterPro"/>
</dbReference>
<keyword evidence="14" id="KW-0560">Oxidoreductase</keyword>
<dbReference type="SUPFAM" id="SSF48264">
    <property type="entry name" value="Cytochrome P450"/>
    <property type="match status" value="1"/>
</dbReference>
<dbReference type="SUPFAM" id="SSF51126">
    <property type="entry name" value="Pectin lyase-like"/>
    <property type="match status" value="1"/>
</dbReference>
<keyword evidence="20 26" id="KW-0326">Glycosidase</keyword>
<dbReference type="InterPro" id="IPR000743">
    <property type="entry name" value="Glyco_hydro_28"/>
</dbReference>
<evidence type="ECO:0000256" key="25">
    <source>
        <dbReference type="PROSITE-ProRule" id="PRU10052"/>
    </source>
</evidence>
<evidence type="ECO:0000256" key="5">
    <source>
        <dbReference type="ARBA" id="ARBA00010617"/>
    </source>
</evidence>
<feature type="binding site" description="axial binding residue" evidence="24">
    <location>
        <position position="444"/>
    </location>
    <ligand>
        <name>heme</name>
        <dbReference type="ChEBI" id="CHEBI:30413"/>
    </ligand>
    <ligandPart>
        <name>Fe</name>
        <dbReference type="ChEBI" id="CHEBI:18248"/>
    </ligandPart>
</feature>
<protein>
    <recommendedName>
        <fullName evidence="22">galacturonan 1,4-alpha-galacturonidase</fullName>
        <ecNumber evidence="22">3.2.1.67</ecNumber>
    </recommendedName>
</protein>
<dbReference type="Gene3D" id="2.160.20.10">
    <property type="entry name" value="Single-stranded right-handed beta-helix, Pectin lyase-like"/>
    <property type="match status" value="1"/>
</dbReference>
<comment type="similarity">
    <text evidence="5">Belongs to the cytochrome P450 family.</text>
</comment>
<keyword evidence="17" id="KW-0472">Membrane</keyword>
<dbReference type="PROSITE" id="PS00086">
    <property type="entry name" value="CYTOCHROME_P450"/>
    <property type="match status" value="1"/>
</dbReference>
<dbReference type="GO" id="GO:0020037">
    <property type="term" value="F:heme binding"/>
    <property type="evidence" value="ECO:0007669"/>
    <property type="project" value="InterPro"/>
</dbReference>
<evidence type="ECO:0000313" key="28">
    <source>
        <dbReference type="Proteomes" id="UP000076552"/>
    </source>
</evidence>
<keyword evidence="9 24" id="KW-0479">Metal-binding</keyword>
<evidence type="ECO:0000256" key="4">
    <source>
        <dbReference type="ARBA" id="ARBA00008834"/>
    </source>
</evidence>
<keyword evidence="18" id="KW-1015">Disulfide bond</keyword>
<dbReference type="GO" id="GO:0016020">
    <property type="term" value="C:membrane"/>
    <property type="evidence" value="ECO:0007669"/>
    <property type="project" value="UniProtKB-SubCell"/>
</dbReference>
<keyword evidence="11" id="KW-0677">Repeat</keyword>
<feature type="active site" evidence="25">
    <location>
        <position position="766"/>
    </location>
</feature>
<evidence type="ECO:0000256" key="16">
    <source>
        <dbReference type="ARBA" id="ARBA00023033"/>
    </source>
</evidence>
<keyword evidence="19" id="KW-0325">Glycoprotein</keyword>
<dbReference type="GO" id="GO:0016705">
    <property type="term" value="F:oxidoreductase activity, acting on paired donors, with incorporation or reduction of molecular oxygen"/>
    <property type="evidence" value="ECO:0007669"/>
    <property type="project" value="InterPro"/>
</dbReference>
<evidence type="ECO:0000256" key="15">
    <source>
        <dbReference type="ARBA" id="ARBA00023004"/>
    </source>
</evidence>
<keyword evidence="10" id="KW-0732">Signal</keyword>
<evidence type="ECO:0000256" key="8">
    <source>
        <dbReference type="ARBA" id="ARBA00022692"/>
    </source>
</evidence>
<sequence>MEWSAGLLLFGAAPLLYLVVVAIQRVYLSPLASFPGSKLAALTLWNEFYWDVIKRGTFIWRIEEMHREYGPIVRINPYELHIVDPDFYDALYSSNKKSDKYRWWTNLAGADGSSFSTVPHDLHRLRRGALNPFFSVRSVAQLEPLIKSKVEKLSARFGELVKTGEVVRLDAAFMALTMDIICDYAFAHDRKYLDEPDFKLLWKQTIIGAFEGGAVGRQFPWMLPIMKRLPLSLVSAMNPSVGHLLSWQRGVREQVRPILEQTDEISRQGSSARTVFHTLRDSDLPPEEKTLQRLCDEAEILTGAGSETTAQTLTRILFYLKHLPAALRKLREELDAAMPSAVDILPWSELQKLPYLTAVIREGLRLSYGVTTRLPRIFHYDIEYRGYTIPAGTPVSQTPYFILVHPSVFPEPQRFLPERWIEAETQGKRLDKYLVSFGKGSRQCLGMNLAYAEMYLAVATVVRRFDWEMFQTTLDDIVCKHDFFIAVDLPTMRTTSFSVLAAAIGLLSTAAAQSDIPKRPIVEPAPFNSGKAMPYSPPRDEGRYCYVKPSCTEGRDDAPKILKAFTECNDGGTVVLDKKYLISSPLDLTFLKHIDVVITGEVHFNDDPYYWAENSFKFAFQNQSVFWKLGGEDVNIYGDLGNDKSVIDGRGQAYWVEIQTNKSLLRPMLFSFDGVKGATMSHLRMRNPPNWFNLIANSTDVIISDMDLRAISENGVKIANSDGWDTYRSDRVVIQNSYIINTDDCVSFKPNSTNIVVQNLDCTGSHGMSVGSLGQYKGETDIVENLYIFNTTMADASDAARIKVWPGIETAFQTLLNGGGGLGRVRNVTYDTFKNINNDRAITITQCYGQKNQTLCEEFPANLTISDITLKNIYGTTSKKLDPQAGTLVCSAPDRCSNIRAENVTVTVPSGKAPVWECKNVDKSLLKINCTSGADGERDTTNG</sequence>
<evidence type="ECO:0000256" key="21">
    <source>
        <dbReference type="ARBA" id="ARBA00023316"/>
    </source>
</evidence>
<dbReference type="EC" id="3.2.1.67" evidence="22"/>
<evidence type="ECO:0000256" key="17">
    <source>
        <dbReference type="ARBA" id="ARBA00023136"/>
    </source>
</evidence>
<accession>A0A166SA52</accession>
<evidence type="ECO:0000256" key="10">
    <source>
        <dbReference type="ARBA" id="ARBA00022729"/>
    </source>
</evidence>
<proteinExistence type="inferred from homology"/>
<comment type="catalytic activity">
    <reaction evidence="23">
        <text>[(1-&gt;4)-alpha-D-galacturonosyl](n) + H2O = alpha-D-galacturonate + [(1-&gt;4)-alpha-D-galacturonosyl](n-1)</text>
        <dbReference type="Rhea" id="RHEA:14117"/>
        <dbReference type="Rhea" id="RHEA-COMP:14570"/>
        <dbReference type="Rhea" id="RHEA-COMP:14572"/>
        <dbReference type="ChEBI" id="CHEBI:15377"/>
        <dbReference type="ChEBI" id="CHEBI:58658"/>
        <dbReference type="ChEBI" id="CHEBI:140523"/>
        <dbReference type="EC" id="3.2.1.67"/>
    </reaction>
</comment>
<organism evidence="27 28">
    <name type="scientific">Colletotrichum tofieldiae</name>
    <dbReference type="NCBI Taxonomy" id="708197"/>
    <lineage>
        <taxon>Eukaryota</taxon>
        <taxon>Fungi</taxon>
        <taxon>Dikarya</taxon>
        <taxon>Ascomycota</taxon>
        <taxon>Pezizomycotina</taxon>
        <taxon>Sordariomycetes</taxon>
        <taxon>Hypocreomycetidae</taxon>
        <taxon>Glomerellales</taxon>
        <taxon>Glomerellaceae</taxon>
        <taxon>Colletotrichum</taxon>
        <taxon>Colletotrichum spaethianum species complex</taxon>
    </lineage>
</organism>
<dbReference type="InterPro" id="IPR011050">
    <property type="entry name" value="Pectin_lyase_fold/virulence"/>
</dbReference>
<dbReference type="EMBL" id="LFIV01000089">
    <property type="protein sequence ID" value="KZL70451.1"/>
    <property type="molecule type" value="Genomic_DNA"/>
</dbReference>
<keyword evidence="8" id="KW-0812">Transmembrane</keyword>
<dbReference type="InterPro" id="IPR036396">
    <property type="entry name" value="Cyt_P450_sf"/>
</dbReference>
<keyword evidence="7 24" id="KW-0349">Heme</keyword>
<dbReference type="PRINTS" id="PR00463">
    <property type="entry name" value="EP450I"/>
</dbReference>
<dbReference type="CDD" id="cd11062">
    <property type="entry name" value="CYP58-like"/>
    <property type="match status" value="1"/>
</dbReference>
<dbReference type="PANTHER" id="PTHR31736">
    <property type="match status" value="1"/>
</dbReference>
<dbReference type="GO" id="GO:0005975">
    <property type="term" value="P:carbohydrate metabolic process"/>
    <property type="evidence" value="ECO:0007669"/>
    <property type="project" value="InterPro"/>
</dbReference>
<comment type="similarity">
    <text evidence="4 26">Belongs to the glycosyl hydrolase 28 family.</text>
</comment>
<evidence type="ECO:0000256" key="22">
    <source>
        <dbReference type="ARBA" id="ARBA00038933"/>
    </source>
</evidence>
<evidence type="ECO:0000256" key="12">
    <source>
        <dbReference type="ARBA" id="ARBA00022801"/>
    </source>
</evidence>
<dbReference type="InterPro" id="IPR001128">
    <property type="entry name" value="Cyt_P450"/>
</dbReference>
<keyword evidence="16" id="KW-0503">Monooxygenase</keyword>
<evidence type="ECO:0000256" key="14">
    <source>
        <dbReference type="ARBA" id="ARBA00023002"/>
    </source>
</evidence>
<evidence type="ECO:0000256" key="7">
    <source>
        <dbReference type="ARBA" id="ARBA00022617"/>
    </source>
</evidence>
<evidence type="ECO:0000256" key="2">
    <source>
        <dbReference type="ARBA" id="ARBA00004167"/>
    </source>
</evidence>
<dbReference type="FunFam" id="1.10.630.10:FF:000069">
    <property type="entry name" value="Cytochrome P450, putative (Eurofung)"/>
    <property type="match status" value="1"/>
</dbReference>
<comment type="cofactor">
    <cofactor evidence="1 24">
        <name>heme</name>
        <dbReference type="ChEBI" id="CHEBI:30413"/>
    </cofactor>
</comment>